<evidence type="ECO:0000259" key="13">
    <source>
        <dbReference type="PROSITE" id="PS50846"/>
    </source>
</evidence>
<dbReference type="PANTHER" id="PTHR43520:SF8">
    <property type="entry name" value="P-TYPE CU(+) TRANSPORTER"/>
    <property type="match status" value="1"/>
</dbReference>
<evidence type="ECO:0000256" key="1">
    <source>
        <dbReference type="ARBA" id="ARBA00004651"/>
    </source>
</evidence>
<dbReference type="Gene3D" id="3.40.50.1000">
    <property type="entry name" value="HAD superfamily/HAD-like"/>
    <property type="match status" value="1"/>
</dbReference>
<dbReference type="Proteomes" id="UP000243077">
    <property type="component" value="Chromosome"/>
</dbReference>
<dbReference type="CDD" id="cd02094">
    <property type="entry name" value="P-type_ATPase_Cu-like"/>
    <property type="match status" value="1"/>
</dbReference>
<evidence type="ECO:0000256" key="12">
    <source>
        <dbReference type="RuleBase" id="RU362081"/>
    </source>
</evidence>
<dbReference type="InterPro" id="IPR023298">
    <property type="entry name" value="ATPase_P-typ_TM_dom_sf"/>
</dbReference>
<dbReference type="CDD" id="cd00371">
    <property type="entry name" value="HMA"/>
    <property type="match status" value="1"/>
</dbReference>
<dbReference type="Gene3D" id="2.70.150.10">
    <property type="entry name" value="Calcium-transporting ATPase, cytoplasmic transduction domain A"/>
    <property type="match status" value="1"/>
</dbReference>
<comment type="catalytic activity">
    <reaction evidence="10">
        <text>ATP + H2O = ADP + phosphate + H(+)</text>
        <dbReference type="Rhea" id="RHEA:13065"/>
        <dbReference type="ChEBI" id="CHEBI:15377"/>
        <dbReference type="ChEBI" id="CHEBI:15378"/>
        <dbReference type="ChEBI" id="CHEBI:30616"/>
        <dbReference type="ChEBI" id="CHEBI:43474"/>
        <dbReference type="ChEBI" id="CHEBI:456216"/>
    </reaction>
</comment>
<dbReference type="InterPro" id="IPR006121">
    <property type="entry name" value="HMA_dom"/>
</dbReference>
<dbReference type="NCBIfam" id="TIGR01494">
    <property type="entry name" value="ATPase_P-type"/>
    <property type="match status" value="1"/>
</dbReference>
<dbReference type="NCBIfam" id="TIGR01525">
    <property type="entry name" value="ATPase-IB_hvy"/>
    <property type="match status" value="1"/>
</dbReference>
<dbReference type="PRINTS" id="PR00943">
    <property type="entry name" value="CUATPASE"/>
</dbReference>
<dbReference type="PROSITE" id="PS01047">
    <property type="entry name" value="HMA_1"/>
    <property type="match status" value="1"/>
</dbReference>
<dbReference type="PANTHER" id="PTHR43520">
    <property type="entry name" value="ATP7, ISOFORM B"/>
    <property type="match status" value="1"/>
</dbReference>
<dbReference type="SFLD" id="SFLDG00002">
    <property type="entry name" value="C1.7:_P-type_atpase_like"/>
    <property type="match status" value="1"/>
</dbReference>
<accession>A0A2L2BNG3</accession>
<dbReference type="SFLD" id="SFLDS00003">
    <property type="entry name" value="Haloacid_Dehalogenase"/>
    <property type="match status" value="1"/>
</dbReference>
<dbReference type="InterPro" id="IPR059000">
    <property type="entry name" value="ATPase_P-type_domA"/>
</dbReference>
<dbReference type="SUPFAM" id="SSF55008">
    <property type="entry name" value="HMA, heavy metal-associated domain"/>
    <property type="match status" value="1"/>
</dbReference>
<feature type="transmembrane region" description="Helical" evidence="12">
    <location>
        <begin position="117"/>
        <end position="134"/>
    </location>
</feature>
<dbReference type="FunFam" id="2.70.150.10:FF:000002">
    <property type="entry name" value="Copper-transporting ATPase 1, putative"/>
    <property type="match status" value="1"/>
</dbReference>
<dbReference type="SUPFAM" id="SSF56784">
    <property type="entry name" value="HAD-like"/>
    <property type="match status" value="1"/>
</dbReference>
<feature type="transmembrane region" description="Helical" evidence="12">
    <location>
        <begin position="93"/>
        <end position="111"/>
    </location>
</feature>
<dbReference type="SFLD" id="SFLDF00027">
    <property type="entry name" value="p-type_atpase"/>
    <property type="match status" value="1"/>
</dbReference>
<evidence type="ECO:0000256" key="5">
    <source>
        <dbReference type="ARBA" id="ARBA00022741"/>
    </source>
</evidence>
<dbReference type="InterPro" id="IPR023299">
    <property type="entry name" value="ATPase_P-typ_cyto_dom_N"/>
</dbReference>
<feature type="transmembrane region" description="Helical" evidence="12">
    <location>
        <begin position="196"/>
        <end position="215"/>
    </location>
</feature>
<evidence type="ECO:0000256" key="9">
    <source>
        <dbReference type="ARBA" id="ARBA00023136"/>
    </source>
</evidence>
<dbReference type="PROSITE" id="PS50846">
    <property type="entry name" value="HMA_2"/>
    <property type="match status" value="1"/>
</dbReference>
<keyword evidence="9 12" id="KW-0472">Membrane</keyword>
<organism evidence="14 15">
    <name type="scientific">Pontimonas salivibrio</name>
    <dbReference type="NCBI Taxonomy" id="1159327"/>
    <lineage>
        <taxon>Bacteria</taxon>
        <taxon>Bacillati</taxon>
        <taxon>Actinomycetota</taxon>
        <taxon>Actinomycetes</taxon>
        <taxon>Micrococcales</taxon>
        <taxon>Microbacteriaceae</taxon>
        <taxon>Pontimonas</taxon>
    </lineage>
</organism>
<evidence type="ECO:0000256" key="7">
    <source>
        <dbReference type="ARBA" id="ARBA00022967"/>
    </source>
</evidence>
<proteinExistence type="inferred from homology"/>
<evidence type="ECO:0000313" key="14">
    <source>
        <dbReference type="EMBL" id="AVG23206.1"/>
    </source>
</evidence>
<dbReference type="GO" id="GO:0055070">
    <property type="term" value="P:copper ion homeostasis"/>
    <property type="evidence" value="ECO:0007669"/>
    <property type="project" value="TreeGrafter"/>
</dbReference>
<dbReference type="GO" id="GO:0005886">
    <property type="term" value="C:plasma membrane"/>
    <property type="evidence" value="ECO:0007669"/>
    <property type="project" value="UniProtKB-SubCell"/>
</dbReference>
<dbReference type="InterPro" id="IPR001757">
    <property type="entry name" value="P_typ_ATPase"/>
</dbReference>
<dbReference type="PROSITE" id="PS00154">
    <property type="entry name" value="ATPASE_E1_E2"/>
    <property type="match status" value="1"/>
</dbReference>
<dbReference type="InterPro" id="IPR036412">
    <property type="entry name" value="HAD-like_sf"/>
</dbReference>
<name>A0A2L2BNG3_9MICO</name>
<protein>
    <recommendedName>
        <fullName evidence="11">Cation-transporting P-type ATPase B</fullName>
    </recommendedName>
</protein>
<dbReference type="KEGG" id="psai:C3B54_11203"/>
<dbReference type="GO" id="GO:0005507">
    <property type="term" value="F:copper ion binding"/>
    <property type="evidence" value="ECO:0007669"/>
    <property type="project" value="TreeGrafter"/>
</dbReference>
<dbReference type="Pfam" id="PF00702">
    <property type="entry name" value="Hydrolase"/>
    <property type="match status" value="1"/>
</dbReference>
<dbReference type="EMBL" id="CP026923">
    <property type="protein sequence ID" value="AVG23206.1"/>
    <property type="molecule type" value="Genomic_DNA"/>
</dbReference>
<dbReference type="NCBIfam" id="TIGR01511">
    <property type="entry name" value="ATPase-IB1_Cu"/>
    <property type="match status" value="1"/>
</dbReference>
<dbReference type="InterPro" id="IPR008250">
    <property type="entry name" value="ATPase_P-typ_transduc_dom_A_sf"/>
</dbReference>
<dbReference type="RefSeq" id="WP_281256240.1">
    <property type="nucleotide sequence ID" value="NZ_CP026923.1"/>
</dbReference>
<dbReference type="InterPro" id="IPR017969">
    <property type="entry name" value="Heavy-metal-associated_CS"/>
</dbReference>
<evidence type="ECO:0000256" key="8">
    <source>
        <dbReference type="ARBA" id="ARBA00022989"/>
    </source>
</evidence>
<comment type="subcellular location">
    <subcellularLocation>
        <location evidence="1">Cell membrane</location>
        <topology evidence="1">Multi-pass membrane protein</topology>
    </subcellularLocation>
</comment>
<dbReference type="InterPro" id="IPR036163">
    <property type="entry name" value="HMA_dom_sf"/>
</dbReference>
<dbReference type="Pfam" id="PF00403">
    <property type="entry name" value="HMA"/>
    <property type="match status" value="1"/>
</dbReference>
<keyword evidence="14" id="KW-0378">Hydrolase</keyword>
<dbReference type="PRINTS" id="PR00119">
    <property type="entry name" value="CATATPASE"/>
</dbReference>
<evidence type="ECO:0000256" key="6">
    <source>
        <dbReference type="ARBA" id="ARBA00022840"/>
    </source>
</evidence>
<dbReference type="InterPro" id="IPR044492">
    <property type="entry name" value="P_typ_ATPase_HD_dom"/>
</dbReference>
<feature type="transmembrane region" description="Helical" evidence="12">
    <location>
        <begin position="697"/>
        <end position="713"/>
    </location>
</feature>
<keyword evidence="4 12" id="KW-0479">Metal-binding</keyword>
<evidence type="ECO:0000256" key="4">
    <source>
        <dbReference type="ARBA" id="ARBA00022723"/>
    </source>
</evidence>
<dbReference type="PROSITE" id="PS01229">
    <property type="entry name" value="COF_2"/>
    <property type="match status" value="1"/>
</dbReference>
<sequence length="749" mass="78371">MSLTTPDSSHSIQLDIEGMTCASCAQRVEKGLNTVPGVTATVNYATEKATIWAAEPDVSALVEQVEKSGYKARAHSADSPPKPDRVAALRRRVLISSIFTLPVVVLSMVPLVQFPGWQWVVLALALPVATWGAWPFHRSAWVNAKHGQATMDTLVSIGVLAATLWSLYALILGGAGEIGMTMSMHLFAPPDQIGNEIYLEVAAAVTTFILLGRYLETRAKRDAGKALASLLEAGVAEARVIREIPGPEGTIDIETVVPIDQLLVGSRCVVRPGDRIPTDGIVLEGSSAVDQSLVTGESVPVEVQPGTSVIGGTINSHGRLVVEASRVGADTHLARMATIVERAQNGKARAQRLADQISGVFVPIVIVLSILTLIGWLIFGPSAEWAFRASVATLIIACPCALGLATPTALLAGTGRGAELGILLSGPEALEASRHVDTVVLDKTGTLTTGSMSVSHSVVDTEHEDEFWSYLVSLESTSSHPIAQALVAHAEHVRSYPVEGASADAGFGVQGTIEGRSVRVGRSTWLSEGQLSVPQHLTDAFNDQRLDAYTAVWLAVDGELWGGVYLSDEPKPQAAATIAALHARNLQVVLLTGDSQGPAEHVAGQLGIDRVIAGVSPEGKVDAVSALQDEGHRVAMVGDGINDAPALATANVGIALGSGTDQAMSAGDITITRGDIEQVPTALALASKTLGTIRGNLFWAFAYNVVAIPLAVGGVLNPLIAGAAMAFSSVFVVTNSLRLRRFRATTAGA</sequence>
<gene>
    <name evidence="14" type="ORF">C3B54_11203</name>
</gene>
<dbReference type="Pfam" id="PF00122">
    <property type="entry name" value="E1-E2_ATPase"/>
    <property type="match status" value="1"/>
</dbReference>
<dbReference type="Gene3D" id="3.30.70.100">
    <property type="match status" value="1"/>
</dbReference>
<dbReference type="InterPro" id="IPR018303">
    <property type="entry name" value="ATPase_P-typ_P_site"/>
</dbReference>
<keyword evidence="6 12" id="KW-0067">ATP-binding</keyword>
<evidence type="ECO:0000256" key="3">
    <source>
        <dbReference type="ARBA" id="ARBA00022692"/>
    </source>
</evidence>
<dbReference type="InterPro" id="IPR027256">
    <property type="entry name" value="P-typ_ATPase_IB"/>
</dbReference>
<dbReference type="FunFam" id="3.30.70.100:FF:000005">
    <property type="entry name" value="Copper-exporting P-type ATPase A"/>
    <property type="match status" value="1"/>
</dbReference>
<feature type="transmembrane region" description="Helical" evidence="12">
    <location>
        <begin position="719"/>
        <end position="737"/>
    </location>
</feature>
<keyword evidence="5 12" id="KW-0547">Nucleotide-binding</keyword>
<dbReference type="Gene3D" id="3.40.1110.10">
    <property type="entry name" value="Calcium-transporting ATPase, cytoplasmic domain N"/>
    <property type="match status" value="1"/>
</dbReference>
<evidence type="ECO:0000256" key="11">
    <source>
        <dbReference type="ARBA" id="ARBA00074171"/>
    </source>
</evidence>
<dbReference type="GO" id="GO:0043682">
    <property type="term" value="F:P-type divalent copper transporter activity"/>
    <property type="evidence" value="ECO:0007669"/>
    <property type="project" value="TreeGrafter"/>
</dbReference>
<dbReference type="SUPFAM" id="SSF81665">
    <property type="entry name" value="Calcium ATPase, transmembrane domain M"/>
    <property type="match status" value="1"/>
</dbReference>
<dbReference type="SUPFAM" id="SSF81653">
    <property type="entry name" value="Calcium ATPase, transduction domain A"/>
    <property type="match status" value="1"/>
</dbReference>
<keyword evidence="12" id="KW-1003">Cell membrane</keyword>
<comment type="similarity">
    <text evidence="2 12">Belongs to the cation transport ATPase (P-type) (TC 3.A.3) family. Type IB subfamily.</text>
</comment>
<evidence type="ECO:0000313" key="15">
    <source>
        <dbReference type="Proteomes" id="UP000243077"/>
    </source>
</evidence>
<keyword evidence="15" id="KW-1185">Reference proteome</keyword>
<evidence type="ECO:0000256" key="10">
    <source>
        <dbReference type="ARBA" id="ARBA00049360"/>
    </source>
</evidence>
<evidence type="ECO:0000256" key="2">
    <source>
        <dbReference type="ARBA" id="ARBA00006024"/>
    </source>
</evidence>
<feature type="domain" description="HMA" evidence="13">
    <location>
        <begin position="10"/>
        <end position="73"/>
    </location>
</feature>
<dbReference type="InterPro" id="IPR023214">
    <property type="entry name" value="HAD_sf"/>
</dbReference>
<feature type="transmembrane region" description="Helical" evidence="12">
    <location>
        <begin position="357"/>
        <end position="379"/>
    </location>
</feature>
<keyword evidence="8 12" id="KW-1133">Transmembrane helix</keyword>
<keyword evidence="3 12" id="KW-0812">Transmembrane</keyword>
<dbReference type="AlphaFoldDB" id="A0A2L2BNG3"/>
<dbReference type="GO" id="GO:0016887">
    <property type="term" value="F:ATP hydrolysis activity"/>
    <property type="evidence" value="ECO:0007669"/>
    <property type="project" value="InterPro"/>
</dbReference>
<dbReference type="GO" id="GO:0005524">
    <property type="term" value="F:ATP binding"/>
    <property type="evidence" value="ECO:0007669"/>
    <property type="project" value="UniProtKB-UniRule"/>
</dbReference>
<feature type="transmembrane region" description="Helical" evidence="12">
    <location>
        <begin position="385"/>
        <end position="406"/>
    </location>
</feature>
<reference evidence="14 15" key="1">
    <citation type="submission" date="2018-02" db="EMBL/GenBank/DDBJ databases">
        <title>Complete genome of the streamlined marine actinobacterium Pontimonas salivibrio CL-TW6 adapted to coastal planktonic lifestype.</title>
        <authorList>
            <person name="Cho B.C."/>
            <person name="Hardies S.C."/>
            <person name="Jang G.I."/>
            <person name="Hwang C.Y."/>
        </authorList>
    </citation>
    <scope>NUCLEOTIDE SEQUENCE [LARGE SCALE GENOMIC DNA]</scope>
    <source>
        <strain evidence="14 15">CL-TW6</strain>
    </source>
</reference>
<keyword evidence="7" id="KW-1278">Translocase</keyword>
<feature type="transmembrane region" description="Helical" evidence="12">
    <location>
        <begin position="154"/>
        <end position="176"/>
    </location>
</feature>